<organism evidence="2 3">
    <name type="scientific">Massilia psychrophila</name>
    <dbReference type="NCBI Taxonomy" id="1603353"/>
    <lineage>
        <taxon>Bacteria</taxon>
        <taxon>Pseudomonadati</taxon>
        <taxon>Pseudomonadota</taxon>
        <taxon>Betaproteobacteria</taxon>
        <taxon>Burkholderiales</taxon>
        <taxon>Oxalobacteraceae</taxon>
        <taxon>Telluria group</taxon>
        <taxon>Massilia</taxon>
    </lineage>
</organism>
<keyword evidence="2" id="KW-0808">Transferase</keyword>
<sequence length="408" mass="43066">MRTFRLSLYVVGAVLALPSWVLAAPPSPTLIGTTLKQAVESAWLRAPAARTLEARQDEVAAARANAGSWLASNPTLGLSQSADQGASERGQRETEISVSSSIWLPGQKSAREALALHSSDEVAAHLGATRLAVAGLVRSRVWEAAAAQVKLDEKQDHLHHLEGLAEEVHRRVKAGDLARSDGLLAQQEVLAAQTDVSNARTALAEVLARYRVVTGLSSLPALEPEALAGGDVRANPRLAAAHASEQRARAALRLASATRSAPPSIALSVRREDERSLREPVSSIRLALQIPIGTAARNRTVEAQAQTVIATASAEAAEVQANTDADIDTAKERLANARTALDTASARATTLHEHTALFEKAFRAGERGLADLLRSRALTHEADIAAAQQKVALGLAHAQLNQALGVLP</sequence>
<proteinExistence type="predicted"/>
<dbReference type="GO" id="GO:0015562">
    <property type="term" value="F:efflux transmembrane transporter activity"/>
    <property type="evidence" value="ECO:0007669"/>
    <property type="project" value="InterPro"/>
</dbReference>
<dbReference type="GO" id="GO:0016740">
    <property type="term" value="F:transferase activity"/>
    <property type="evidence" value="ECO:0007669"/>
    <property type="project" value="UniProtKB-KW"/>
</dbReference>
<name>A0A2G8T470_9BURK</name>
<evidence type="ECO:0000256" key="1">
    <source>
        <dbReference type="SAM" id="SignalP"/>
    </source>
</evidence>
<feature type="signal peptide" evidence="1">
    <location>
        <begin position="1"/>
        <end position="23"/>
    </location>
</feature>
<feature type="chain" id="PRO_5013809129" evidence="1">
    <location>
        <begin position="24"/>
        <end position="408"/>
    </location>
</feature>
<dbReference type="OrthoDB" id="8558511at2"/>
<dbReference type="PANTHER" id="PTHR30203:SF24">
    <property type="entry name" value="BLR4935 PROTEIN"/>
    <property type="match status" value="1"/>
</dbReference>
<reference evidence="2 3" key="1">
    <citation type="submission" date="2017-10" db="EMBL/GenBank/DDBJ databases">
        <title>Massilia psychrophilum sp. nov., a novel purple-pigmented bacterium isolated from Tianshan glacier, Xinjiang Municipality, China.</title>
        <authorList>
            <person name="Wang H."/>
        </authorList>
    </citation>
    <scope>NUCLEOTIDE SEQUENCE [LARGE SCALE GENOMIC DNA]</scope>
    <source>
        <strain evidence="2 3">JCM 30813</strain>
    </source>
</reference>
<keyword evidence="1" id="KW-0732">Signal</keyword>
<keyword evidence="3" id="KW-1185">Reference proteome</keyword>
<dbReference type="AlphaFoldDB" id="A0A2G8T470"/>
<dbReference type="InterPro" id="IPR010131">
    <property type="entry name" value="MdtP/NodT-like"/>
</dbReference>
<comment type="caution">
    <text evidence="2">The sequence shown here is derived from an EMBL/GenBank/DDBJ whole genome shotgun (WGS) entry which is preliminary data.</text>
</comment>
<dbReference type="Proteomes" id="UP000228593">
    <property type="component" value="Unassembled WGS sequence"/>
</dbReference>
<dbReference type="PANTHER" id="PTHR30203">
    <property type="entry name" value="OUTER MEMBRANE CATION EFFLUX PROTEIN"/>
    <property type="match status" value="1"/>
</dbReference>
<dbReference type="EMBL" id="PDOB01000005">
    <property type="protein sequence ID" value="PIL40855.1"/>
    <property type="molecule type" value="Genomic_DNA"/>
</dbReference>
<dbReference type="RefSeq" id="WP_099914959.1">
    <property type="nucleotide sequence ID" value="NZ_BMHS01000008.1"/>
</dbReference>
<evidence type="ECO:0000313" key="2">
    <source>
        <dbReference type="EMBL" id="PIL40855.1"/>
    </source>
</evidence>
<gene>
    <name evidence="2" type="ORF">CR103_05240</name>
</gene>
<protein>
    <submittedName>
        <fullName evidence="2">GNAT family acetyltransferase</fullName>
    </submittedName>
</protein>
<dbReference type="SUPFAM" id="SSF56954">
    <property type="entry name" value="Outer membrane efflux proteins (OEP)"/>
    <property type="match status" value="1"/>
</dbReference>
<evidence type="ECO:0000313" key="3">
    <source>
        <dbReference type="Proteomes" id="UP000228593"/>
    </source>
</evidence>
<accession>A0A2G8T470</accession>
<dbReference type="Gene3D" id="1.20.1600.10">
    <property type="entry name" value="Outer membrane efflux proteins (OEP)"/>
    <property type="match status" value="1"/>
</dbReference>